<reference evidence="2 3" key="1">
    <citation type="submission" date="2023-09" db="EMBL/GenBank/DDBJ databases">
        <authorList>
            <person name="Wang M."/>
        </authorList>
    </citation>
    <scope>NUCLEOTIDE SEQUENCE [LARGE SCALE GENOMIC DNA]</scope>
    <source>
        <strain evidence="2">GT-2023</strain>
        <tissue evidence="2">Liver</tissue>
    </source>
</reference>
<evidence type="ECO:0000313" key="3">
    <source>
        <dbReference type="Proteomes" id="UP001558613"/>
    </source>
</evidence>
<keyword evidence="3" id="KW-1185">Reference proteome</keyword>
<proteinExistence type="predicted"/>
<accession>A0ABR3M6Y0</accession>
<dbReference type="EMBL" id="JAYMGO010000015">
    <property type="protein sequence ID" value="KAL1260872.1"/>
    <property type="molecule type" value="Genomic_DNA"/>
</dbReference>
<dbReference type="Proteomes" id="UP001558613">
    <property type="component" value="Unassembled WGS sequence"/>
</dbReference>
<sequence length="126" mass="13616">MIATGLWSPSSGPAQGQWARQCSKRPGLTVDKCLPRATAPNNPLSLIPAAPSQLYKLLTAHPVNPAAERAVKLHPPSKQHSKLPSLYNMMGAKNSHFPLQASQIESYPLWRRDAPTSPATLGLSFP</sequence>
<protein>
    <submittedName>
        <fullName evidence="2">Uncharacterized protein</fullName>
    </submittedName>
</protein>
<evidence type="ECO:0000313" key="2">
    <source>
        <dbReference type="EMBL" id="KAL1260872.1"/>
    </source>
</evidence>
<organism evidence="2 3">
    <name type="scientific">Cirrhinus molitorella</name>
    <name type="common">mud carp</name>
    <dbReference type="NCBI Taxonomy" id="172907"/>
    <lineage>
        <taxon>Eukaryota</taxon>
        <taxon>Metazoa</taxon>
        <taxon>Chordata</taxon>
        <taxon>Craniata</taxon>
        <taxon>Vertebrata</taxon>
        <taxon>Euteleostomi</taxon>
        <taxon>Actinopterygii</taxon>
        <taxon>Neopterygii</taxon>
        <taxon>Teleostei</taxon>
        <taxon>Ostariophysi</taxon>
        <taxon>Cypriniformes</taxon>
        <taxon>Cyprinidae</taxon>
        <taxon>Labeoninae</taxon>
        <taxon>Labeonini</taxon>
        <taxon>Cirrhinus</taxon>
    </lineage>
</organism>
<evidence type="ECO:0000256" key="1">
    <source>
        <dbReference type="SAM" id="MobiDB-lite"/>
    </source>
</evidence>
<feature type="region of interest" description="Disordered" evidence="1">
    <location>
        <begin position="1"/>
        <end position="22"/>
    </location>
</feature>
<feature type="compositionally biased region" description="Polar residues" evidence="1">
    <location>
        <begin position="7"/>
        <end position="20"/>
    </location>
</feature>
<gene>
    <name evidence="2" type="ORF">QQF64_008699</name>
</gene>
<name>A0ABR3M6Y0_9TELE</name>
<comment type="caution">
    <text evidence="2">The sequence shown here is derived from an EMBL/GenBank/DDBJ whole genome shotgun (WGS) entry which is preliminary data.</text>
</comment>